<dbReference type="PROSITE" id="PS51296">
    <property type="entry name" value="RIESKE"/>
    <property type="match status" value="1"/>
</dbReference>
<dbReference type="EMBL" id="CP111015">
    <property type="protein sequence ID" value="WAR03038.1"/>
    <property type="molecule type" value="Genomic_DNA"/>
</dbReference>
<gene>
    <name evidence="6" type="ORF">MAR_009596</name>
</gene>
<keyword evidence="3" id="KW-0408">Iron</keyword>
<dbReference type="InterPro" id="IPR054716">
    <property type="entry name" value="Sol_Rieske_ferrdox_dom"/>
</dbReference>
<dbReference type="SUPFAM" id="SSF50022">
    <property type="entry name" value="ISP domain"/>
    <property type="match status" value="1"/>
</dbReference>
<evidence type="ECO:0000259" key="5">
    <source>
        <dbReference type="PROSITE" id="PS51296"/>
    </source>
</evidence>
<evidence type="ECO:0000256" key="1">
    <source>
        <dbReference type="ARBA" id="ARBA00022714"/>
    </source>
</evidence>
<keyword evidence="2" id="KW-0479">Metal-binding</keyword>
<name>A0ABY7E2K5_MYAAR</name>
<dbReference type="Gene3D" id="2.102.10.10">
    <property type="entry name" value="Rieske [2Fe-2S] iron-sulphur domain"/>
    <property type="match status" value="1"/>
</dbReference>
<feature type="domain" description="Rieske" evidence="5">
    <location>
        <begin position="45"/>
        <end position="149"/>
    </location>
</feature>
<evidence type="ECO:0000256" key="4">
    <source>
        <dbReference type="ARBA" id="ARBA00023014"/>
    </source>
</evidence>
<dbReference type="PANTHER" id="PTHR21496:SF25">
    <property type="entry name" value="RIESKE DOMAIN-CONTAINING PROTEIN"/>
    <property type="match status" value="1"/>
</dbReference>
<accession>A0ABY7E2K5</accession>
<evidence type="ECO:0000313" key="6">
    <source>
        <dbReference type="EMBL" id="WAR03038.1"/>
    </source>
</evidence>
<keyword evidence="7" id="KW-1185">Reference proteome</keyword>
<keyword evidence="4" id="KW-0411">Iron-sulfur</keyword>
<dbReference type="Proteomes" id="UP001164746">
    <property type="component" value="Chromosome 4"/>
</dbReference>
<sequence>MENLVYLPVEKIHLNDLYDWSIPVQRCKSTKVALSPVGSPASSPRKSGVKVDLENGKGTGSLVKTNEHDIALFRYKTTVFAVKEECPHAGGPLHLGEIEDLGDELLCVRCPWHGWRISLHDGHVTLPKGHNFQSTVVYPVKITQEGQISIGFRGLDSKYFKVDEVEF</sequence>
<dbReference type="InterPro" id="IPR017941">
    <property type="entry name" value="Rieske_2Fe-2S"/>
</dbReference>
<proteinExistence type="predicted"/>
<evidence type="ECO:0000256" key="2">
    <source>
        <dbReference type="ARBA" id="ARBA00022723"/>
    </source>
</evidence>
<reference evidence="6" key="1">
    <citation type="submission" date="2022-11" db="EMBL/GenBank/DDBJ databases">
        <title>Centuries of genome instability and evolution in soft-shell clam transmissible cancer (bioRxiv).</title>
        <authorList>
            <person name="Hart S.F.M."/>
            <person name="Yonemitsu M.A."/>
            <person name="Giersch R.M."/>
            <person name="Beal B.F."/>
            <person name="Arriagada G."/>
            <person name="Davis B.W."/>
            <person name="Ostrander E.A."/>
            <person name="Goff S.P."/>
            <person name="Metzger M.J."/>
        </authorList>
    </citation>
    <scope>NUCLEOTIDE SEQUENCE</scope>
    <source>
        <strain evidence="6">MELC-2E11</strain>
        <tissue evidence="6">Siphon/mantle</tissue>
    </source>
</reference>
<dbReference type="PANTHER" id="PTHR21496">
    <property type="entry name" value="FERREDOXIN-RELATED"/>
    <property type="match status" value="1"/>
</dbReference>
<keyword evidence="1" id="KW-0001">2Fe-2S</keyword>
<evidence type="ECO:0000313" key="7">
    <source>
        <dbReference type="Proteomes" id="UP001164746"/>
    </source>
</evidence>
<organism evidence="6 7">
    <name type="scientific">Mya arenaria</name>
    <name type="common">Soft-shell clam</name>
    <dbReference type="NCBI Taxonomy" id="6604"/>
    <lineage>
        <taxon>Eukaryota</taxon>
        <taxon>Metazoa</taxon>
        <taxon>Spiralia</taxon>
        <taxon>Lophotrochozoa</taxon>
        <taxon>Mollusca</taxon>
        <taxon>Bivalvia</taxon>
        <taxon>Autobranchia</taxon>
        <taxon>Heteroconchia</taxon>
        <taxon>Euheterodonta</taxon>
        <taxon>Imparidentia</taxon>
        <taxon>Neoheterodontei</taxon>
        <taxon>Myida</taxon>
        <taxon>Myoidea</taxon>
        <taxon>Myidae</taxon>
        <taxon>Mya</taxon>
    </lineage>
</organism>
<evidence type="ECO:0000256" key="3">
    <source>
        <dbReference type="ARBA" id="ARBA00023004"/>
    </source>
</evidence>
<protein>
    <submittedName>
        <fullName evidence="6">RFESD-like protein</fullName>
    </submittedName>
</protein>
<dbReference type="Pfam" id="PF22543">
    <property type="entry name" value="Rieske_4"/>
    <property type="match status" value="1"/>
</dbReference>
<dbReference type="InterPro" id="IPR036922">
    <property type="entry name" value="Rieske_2Fe-2S_sf"/>
</dbReference>